<accession>A0AA44WKP5</accession>
<evidence type="ECO:0000313" key="2">
    <source>
        <dbReference type="Proteomes" id="UP000236305"/>
    </source>
</evidence>
<reference evidence="1 2" key="1">
    <citation type="submission" date="2017-12" db="EMBL/GenBank/DDBJ databases">
        <title>Comparative genomics yields insights into virulence evolution of Verticillium dahliae.</title>
        <authorList>
            <person name="Fan R."/>
            <person name="Armitage A.D."/>
            <person name="Cascant-Lopez E."/>
            <person name="Sobczyk M."/>
            <person name="Cockerton H.M."/>
            <person name="Harrison R.J."/>
        </authorList>
    </citation>
    <scope>NUCLEOTIDE SEQUENCE [LARGE SCALE GENOMIC DNA]</scope>
    <source>
        <strain evidence="1 2">12008</strain>
    </source>
</reference>
<dbReference type="Proteomes" id="UP000236305">
    <property type="component" value="Unassembled WGS sequence"/>
</dbReference>
<gene>
    <name evidence="1" type="ORF">BJF96_g5619</name>
</gene>
<feature type="non-terminal residue" evidence="1">
    <location>
        <position position="1"/>
    </location>
</feature>
<organism evidence="1 2">
    <name type="scientific">Verticillium dahliae</name>
    <name type="common">Verticillium wilt</name>
    <dbReference type="NCBI Taxonomy" id="27337"/>
    <lineage>
        <taxon>Eukaryota</taxon>
        <taxon>Fungi</taxon>
        <taxon>Dikarya</taxon>
        <taxon>Ascomycota</taxon>
        <taxon>Pezizomycotina</taxon>
        <taxon>Sordariomycetes</taxon>
        <taxon>Hypocreomycetidae</taxon>
        <taxon>Glomerellales</taxon>
        <taxon>Plectosphaerellaceae</taxon>
        <taxon>Verticillium</taxon>
    </lineage>
</organism>
<evidence type="ECO:0000313" key="1">
    <source>
        <dbReference type="EMBL" id="PNH31083.1"/>
    </source>
</evidence>
<sequence>LPAAAMYSGLDDNDDLKDAALMQSLRELEAYSGTSVS</sequence>
<proteinExistence type="predicted"/>
<dbReference type="AlphaFoldDB" id="A0AA44WKP5"/>
<protein>
    <submittedName>
        <fullName evidence="1">Uncharacterized protein</fullName>
    </submittedName>
</protein>
<name>A0AA44WKP5_VERDA</name>
<dbReference type="EMBL" id="MPSH01000018">
    <property type="protein sequence ID" value="PNH31083.1"/>
    <property type="molecule type" value="Genomic_DNA"/>
</dbReference>
<comment type="caution">
    <text evidence="1">The sequence shown here is derived from an EMBL/GenBank/DDBJ whole genome shotgun (WGS) entry which is preliminary data.</text>
</comment>